<reference evidence="1" key="1">
    <citation type="journal article" date="2015" name="Nature">
        <title>Complex archaea that bridge the gap between prokaryotes and eukaryotes.</title>
        <authorList>
            <person name="Spang A."/>
            <person name="Saw J.H."/>
            <person name="Jorgensen S.L."/>
            <person name="Zaremba-Niedzwiedzka K."/>
            <person name="Martijn J."/>
            <person name="Lind A.E."/>
            <person name="van Eijk R."/>
            <person name="Schleper C."/>
            <person name="Guy L."/>
            <person name="Ettema T.J."/>
        </authorList>
    </citation>
    <scope>NUCLEOTIDE SEQUENCE</scope>
</reference>
<dbReference type="AlphaFoldDB" id="A0A0F9PF03"/>
<proteinExistence type="predicted"/>
<comment type="caution">
    <text evidence="1">The sequence shown here is derived from an EMBL/GenBank/DDBJ whole genome shotgun (WGS) entry which is preliminary data.</text>
</comment>
<protein>
    <recommendedName>
        <fullName evidence="2">HEPN domain-containing protein</fullName>
    </recommendedName>
</protein>
<dbReference type="EMBL" id="LAZR01002412">
    <property type="protein sequence ID" value="KKN30375.1"/>
    <property type="molecule type" value="Genomic_DNA"/>
</dbReference>
<evidence type="ECO:0000313" key="1">
    <source>
        <dbReference type="EMBL" id="KKN30375.1"/>
    </source>
</evidence>
<name>A0A0F9PF03_9ZZZZ</name>
<evidence type="ECO:0008006" key="2">
    <source>
        <dbReference type="Google" id="ProtNLM"/>
    </source>
</evidence>
<organism evidence="1">
    <name type="scientific">marine sediment metagenome</name>
    <dbReference type="NCBI Taxonomy" id="412755"/>
    <lineage>
        <taxon>unclassified sequences</taxon>
        <taxon>metagenomes</taxon>
        <taxon>ecological metagenomes</taxon>
    </lineage>
</organism>
<sequence length="114" mass="13366">MSDNGYPVRDTLEEIERWGRARRFAHDVKAESKEARALFRNSGHHPELDHIPLIEFAMFLVEEIGKVARATNKMLISTDSPEEYNRWLAYGRSRLVTSASLIQRMAEVWEDYER</sequence>
<gene>
    <name evidence="1" type="ORF">LCGC14_0834780</name>
</gene>
<accession>A0A0F9PF03</accession>